<protein>
    <submittedName>
        <fullName evidence="2">Uncharacterized protein</fullName>
    </submittedName>
</protein>
<sequence>MTLRYGHFVMTYSLWTFRYEGQFVM</sequence>
<organism evidence="1 2">
    <name type="scientific">Panagrolaimus sp. ES5</name>
    <dbReference type="NCBI Taxonomy" id="591445"/>
    <lineage>
        <taxon>Eukaryota</taxon>
        <taxon>Metazoa</taxon>
        <taxon>Ecdysozoa</taxon>
        <taxon>Nematoda</taxon>
        <taxon>Chromadorea</taxon>
        <taxon>Rhabditida</taxon>
        <taxon>Tylenchina</taxon>
        <taxon>Panagrolaimomorpha</taxon>
        <taxon>Panagrolaimoidea</taxon>
        <taxon>Panagrolaimidae</taxon>
        <taxon>Panagrolaimus</taxon>
    </lineage>
</organism>
<dbReference type="Proteomes" id="UP000887579">
    <property type="component" value="Unplaced"/>
</dbReference>
<accession>A0AC34FB60</accession>
<evidence type="ECO:0000313" key="2">
    <source>
        <dbReference type="WBParaSite" id="ES5_v2.g14460.t1"/>
    </source>
</evidence>
<dbReference type="WBParaSite" id="ES5_v2.g14460.t1">
    <property type="protein sequence ID" value="ES5_v2.g14460.t1"/>
    <property type="gene ID" value="ES5_v2.g14460"/>
</dbReference>
<reference evidence="2" key="1">
    <citation type="submission" date="2022-11" db="UniProtKB">
        <authorList>
            <consortium name="WormBaseParasite"/>
        </authorList>
    </citation>
    <scope>IDENTIFICATION</scope>
</reference>
<name>A0AC34FB60_9BILA</name>
<evidence type="ECO:0000313" key="1">
    <source>
        <dbReference type="Proteomes" id="UP000887579"/>
    </source>
</evidence>
<proteinExistence type="predicted"/>